<evidence type="ECO:0000256" key="6">
    <source>
        <dbReference type="ARBA" id="ARBA00022723"/>
    </source>
</evidence>
<evidence type="ECO:0000256" key="1">
    <source>
        <dbReference type="ARBA" id="ARBA00001954"/>
    </source>
</evidence>
<feature type="compositionally biased region" description="Basic and acidic residues" evidence="18">
    <location>
        <begin position="986"/>
        <end position="1014"/>
    </location>
</feature>
<evidence type="ECO:0000256" key="5">
    <source>
        <dbReference type="ARBA" id="ARBA00022491"/>
    </source>
</evidence>
<comment type="subcellular location">
    <subcellularLocation>
        <location evidence="2">Nucleus</location>
    </subcellularLocation>
</comment>
<dbReference type="Proteomes" id="UP000749559">
    <property type="component" value="Unassembled WGS sequence"/>
</dbReference>
<evidence type="ECO:0000256" key="17">
    <source>
        <dbReference type="PROSITE-ProRule" id="PRU00509"/>
    </source>
</evidence>
<dbReference type="Gene3D" id="2.60.120.650">
    <property type="entry name" value="Cupin"/>
    <property type="match status" value="1"/>
</dbReference>
<dbReference type="Gene3D" id="1.20.58.1360">
    <property type="match status" value="1"/>
</dbReference>
<dbReference type="PROSITE" id="PS51058">
    <property type="entry name" value="ZF_CXXC"/>
    <property type="match status" value="1"/>
</dbReference>
<dbReference type="EMBL" id="CAIIXF020000012">
    <property type="protein sequence ID" value="CAH1801472.1"/>
    <property type="molecule type" value="Genomic_DNA"/>
</dbReference>
<keyword evidence="12" id="KW-0408">Iron</keyword>
<evidence type="ECO:0000256" key="16">
    <source>
        <dbReference type="ARBA" id="ARBA00047915"/>
    </source>
</evidence>
<evidence type="ECO:0000256" key="13">
    <source>
        <dbReference type="ARBA" id="ARBA00023015"/>
    </source>
</evidence>
<dbReference type="InterPro" id="IPR003347">
    <property type="entry name" value="JmjC_dom"/>
</dbReference>
<comment type="cofactor">
    <cofactor evidence="1">
        <name>Fe(2+)</name>
        <dbReference type="ChEBI" id="CHEBI:29033"/>
    </cofactor>
</comment>
<evidence type="ECO:0000259" key="19">
    <source>
        <dbReference type="PROSITE" id="PS50016"/>
    </source>
</evidence>
<evidence type="ECO:0000259" key="21">
    <source>
        <dbReference type="PROSITE" id="PS51184"/>
    </source>
</evidence>
<evidence type="ECO:0000256" key="15">
    <source>
        <dbReference type="ARBA" id="ARBA00023242"/>
    </source>
</evidence>
<dbReference type="FunFam" id="2.60.120.650:FF:000005">
    <property type="entry name" value="lysine-specific demethylase 2A isoform X1"/>
    <property type="match status" value="1"/>
</dbReference>
<feature type="compositionally biased region" description="Low complexity" evidence="18">
    <location>
        <begin position="1052"/>
        <end position="1073"/>
    </location>
</feature>
<keyword evidence="11" id="KW-0560">Oxidoreductase</keyword>
<reference evidence="22" key="1">
    <citation type="submission" date="2022-03" db="EMBL/GenBank/DDBJ databases">
        <authorList>
            <person name="Martin C."/>
        </authorList>
    </citation>
    <scope>NUCLEOTIDE SEQUENCE</scope>
</reference>
<evidence type="ECO:0000256" key="8">
    <source>
        <dbReference type="ARBA" id="ARBA00022833"/>
    </source>
</evidence>
<dbReference type="Pfam" id="PF02008">
    <property type="entry name" value="zf-CXXC"/>
    <property type="match status" value="1"/>
</dbReference>
<gene>
    <name evidence="22" type="ORF">OFUS_LOCUS25261</name>
</gene>
<dbReference type="InterPro" id="IPR050690">
    <property type="entry name" value="JHDM1_Histone_Demethylase"/>
</dbReference>
<dbReference type="CDD" id="cd22122">
    <property type="entry name" value="F-box_JHDM"/>
    <property type="match status" value="1"/>
</dbReference>
<dbReference type="InterPro" id="IPR013083">
    <property type="entry name" value="Znf_RING/FYVE/PHD"/>
</dbReference>
<dbReference type="OrthoDB" id="5876800at2759"/>
<dbReference type="Pfam" id="PF12937">
    <property type="entry name" value="F-box-like"/>
    <property type="match status" value="1"/>
</dbReference>
<dbReference type="CDD" id="cd21743">
    <property type="entry name" value="CTD_KDM2A_2B-like"/>
    <property type="match status" value="1"/>
</dbReference>
<dbReference type="Pfam" id="PF17811">
    <property type="entry name" value="JHD"/>
    <property type="match status" value="1"/>
</dbReference>
<keyword evidence="8" id="KW-0862">Zinc</keyword>
<protein>
    <recommendedName>
        <fullName evidence="4">[histone H3]-dimethyl-L-lysine(36) demethylase</fullName>
        <ecNumber evidence="4">1.14.11.27</ecNumber>
    </recommendedName>
</protein>
<keyword evidence="23" id="KW-1185">Reference proteome</keyword>
<dbReference type="SUPFAM" id="SSF51197">
    <property type="entry name" value="Clavaminate synthase-like"/>
    <property type="match status" value="1"/>
</dbReference>
<dbReference type="CDD" id="cd15555">
    <property type="entry name" value="PHD_KDM2A_2B"/>
    <property type="match status" value="1"/>
</dbReference>
<dbReference type="SMART" id="SM00256">
    <property type="entry name" value="FBOX"/>
    <property type="match status" value="1"/>
</dbReference>
<evidence type="ECO:0000256" key="11">
    <source>
        <dbReference type="ARBA" id="ARBA00023002"/>
    </source>
</evidence>
<keyword evidence="5" id="KW-0678">Repressor</keyword>
<dbReference type="PROSITE" id="PS50016">
    <property type="entry name" value="ZF_PHD_2"/>
    <property type="match status" value="1"/>
</dbReference>
<keyword evidence="7 17" id="KW-0863">Zinc-finger</keyword>
<dbReference type="GO" id="GO:0008270">
    <property type="term" value="F:zinc ion binding"/>
    <property type="evidence" value="ECO:0007669"/>
    <property type="project" value="UniProtKB-KW"/>
</dbReference>
<dbReference type="GO" id="GO:0005634">
    <property type="term" value="C:nucleus"/>
    <property type="evidence" value="ECO:0007669"/>
    <property type="project" value="UniProtKB-SubCell"/>
</dbReference>
<keyword evidence="14" id="KW-0804">Transcription</keyword>
<feature type="compositionally biased region" description="Basic and acidic residues" evidence="18">
    <location>
        <begin position="1152"/>
        <end position="1163"/>
    </location>
</feature>
<evidence type="ECO:0000256" key="3">
    <source>
        <dbReference type="ARBA" id="ARBA00008037"/>
    </source>
</evidence>
<evidence type="ECO:0000256" key="14">
    <source>
        <dbReference type="ARBA" id="ARBA00023163"/>
    </source>
</evidence>
<feature type="domain" description="JmjC" evidence="21">
    <location>
        <begin position="143"/>
        <end position="311"/>
    </location>
</feature>
<feature type="compositionally biased region" description="Basic residues" evidence="18">
    <location>
        <begin position="1164"/>
        <end position="1178"/>
    </location>
</feature>
<dbReference type="InterPro" id="IPR002857">
    <property type="entry name" value="Znf_CXXC"/>
</dbReference>
<dbReference type="GO" id="GO:0140680">
    <property type="term" value="F:histone H3K36me/H3K36me2 demethylase activity"/>
    <property type="evidence" value="ECO:0007669"/>
    <property type="project" value="UniProtKB-EC"/>
</dbReference>
<proteinExistence type="inferred from homology"/>
<feature type="compositionally biased region" description="Polar residues" evidence="18">
    <location>
        <begin position="1074"/>
        <end position="1084"/>
    </location>
</feature>
<evidence type="ECO:0000256" key="4">
    <source>
        <dbReference type="ARBA" id="ARBA00013246"/>
    </source>
</evidence>
<dbReference type="Gene3D" id="3.80.10.10">
    <property type="entry name" value="Ribonuclease Inhibitor"/>
    <property type="match status" value="1"/>
</dbReference>
<dbReference type="SMART" id="SM00367">
    <property type="entry name" value="LRR_CC"/>
    <property type="match status" value="3"/>
</dbReference>
<feature type="region of interest" description="Disordered" evidence="18">
    <location>
        <begin position="431"/>
        <end position="474"/>
    </location>
</feature>
<feature type="compositionally biased region" description="Low complexity" evidence="18">
    <location>
        <begin position="937"/>
        <end position="951"/>
    </location>
</feature>
<dbReference type="InterPro" id="IPR041070">
    <property type="entry name" value="JHD"/>
</dbReference>
<evidence type="ECO:0000256" key="7">
    <source>
        <dbReference type="ARBA" id="ARBA00022771"/>
    </source>
</evidence>
<keyword evidence="15" id="KW-0539">Nucleus</keyword>
<comment type="caution">
    <text evidence="22">The sequence shown here is derived from an EMBL/GenBank/DDBJ whole genome shotgun (WGS) entry which is preliminary data.</text>
</comment>
<keyword evidence="13" id="KW-0805">Transcription regulation</keyword>
<dbReference type="Gene3D" id="3.30.40.10">
    <property type="entry name" value="Zinc/RING finger domain, C3HC4 (zinc finger)"/>
    <property type="match status" value="1"/>
</dbReference>
<comment type="similarity">
    <text evidence="3">Belongs to the JHDM1 histone demethylase family.</text>
</comment>
<dbReference type="InterPro" id="IPR001810">
    <property type="entry name" value="F-box_dom"/>
</dbReference>
<evidence type="ECO:0000313" key="22">
    <source>
        <dbReference type="EMBL" id="CAH1801472.1"/>
    </source>
</evidence>
<dbReference type="Pfam" id="PF16866">
    <property type="entry name" value="PHD_4"/>
    <property type="match status" value="1"/>
</dbReference>
<feature type="region of interest" description="Disordered" evidence="18">
    <location>
        <begin position="856"/>
        <end position="890"/>
    </location>
</feature>
<organism evidence="22 23">
    <name type="scientific">Owenia fusiformis</name>
    <name type="common">Polychaete worm</name>
    <dbReference type="NCBI Taxonomy" id="6347"/>
    <lineage>
        <taxon>Eukaryota</taxon>
        <taxon>Metazoa</taxon>
        <taxon>Spiralia</taxon>
        <taxon>Lophotrochozoa</taxon>
        <taxon>Annelida</taxon>
        <taxon>Polychaeta</taxon>
        <taxon>Sedentaria</taxon>
        <taxon>Canalipalpata</taxon>
        <taxon>Sabellida</taxon>
        <taxon>Oweniida</taxon>
        <taxon>Oweniidae</taxon>
        <taxon>Owenia</taxon>
    </lineage>
</organism>
<dbReference type="Pfam" id="PF02373">
    <property type="entry name" value="JmjC"/>
    <property type="match status" value="1"/>
</dbReference>
<evidence type="ECO:0000256" key="10">
    <source>
        <dbReference type="ARBA" id="ARBA00022964"/>
    </source>
</evidence>
<dbReference type="InterPro" id="IPR019787">
    <property type="entry name" value="Znf_PHD-finger"/>
</dbReference>
<keyword evidence="6" id="KW-0479">Metal-binding</keyword>
<evidence type="ECO:0000256" key="18">
    <source>
        <dbReference type="SAM" id="MobiDB-lite"/>
    </source>
</evidence>
<feature type="region of interest" description="Disordered" evidence="18">
    <location>
        <begin position="929"/>
        <end position="1184"/>
    </location>
</feature>
<evidence type="ECO:0000256" key="9">
    <source>
        <dbReference type="ARBA" id="ARBA00022853"/>
    </source>
</evidence>
<dbReference type="InterPro" id="IPR032675">
    <property type="entry name" value="LRR_dom_sf"/>
</dbReference>
<dbReference type="EC" id="1.14.11.27" evidence="4"/>
<name>A0A8S4Q7P5_OWEFU</name>
<feature type="compositionally biased region" description="Polar residues" evidence="18">
    <location>
        <begin position="717"/>
        <end position="731"/>
    </location>
</feature>
<feature type="domain" description="CXXC-type" evidence="20">
    <location>
        <begin position="578"/>
        <end position="624"/>
    </location>
</feature>
<sequence>MTEEDDVGRRLRHKTKKVYSEEIGDDEIEGSRTYSIESILQSDKFDDEKLVKVMEGKDVTVAYWQKHGFDTPIVVHERSGLGMRVPSENFKVNDVKQCVGSRRVVDVMDVNTQKALMMTMKEWVSYYTNPDRSELLNVISLEFSHTKLENYVECPQVVRSVDWVDHVWPRYLKLGQTESTNVIEKMKYPKVQKYCLMSVAGCYTDFHIDFGGTSVWYHILHGEKIFWLIEPTEENLQIYEEWTLSANQGDVFLATQVKECQKIHLKAGYTFFIPTGWIHAVYTPKDSLVFGGNFLHNFGIPMQIRVAEVEEKTHVNRKFRYPFFAEMHWYLLERYVSCLTGKKHRVKTEEEIDFEKTCEKEGTRTRKKKVVDGEVKAEPESVKVEETTVERPCSPKSPILKDHSYGSPGHMHVGSPRVVIHNIDDLVYPKSPASGVQSPVSIDYSDIASPKSPESVRSEHSKEAAKEDEKPRPKVHLTKAEINGLKRVCIWLDELPSQKKSIPRDIPDPEGLLRDAQSIIMEHEAEDDPLKAVTGEIVLQWPAEVKKLKIKRETTTYSFPRKHAVSKKGPRPIGNDKLRKRRGRCKRCEPCTRSNCKECTFCHDMKMYGGPGRMKQSCMSRRCLAPVLPSTVECMMCKNNPLDDEGLPTVLECGICWEIFHPECFKDKHEDLKDKEGVINEDLPNSWECPKCCNEGLQGQIAPSRMRLMQRGKDGRQSSTESQEQDIDVTTNSTQSVQAVNVLKLKSTVLPSQDVNPKVKLIPLVMKSEGSLVPNANGHIEEITSGQKQVVIKVQKIDSEIPTKIKTEINGDGITDNDSDVIMPRSPPRVARLLESPIRKEPKLVAIQPKIEVCTSPTNQLQSEPPRLSKQRTTKVVISPKPSSPPPRTVIIRSPTRELLSAGGDAINPVQISLLKNVKIKLQKSTFGSVDSKKLTQQSSSSENSPSQNSNMGHTGKSKVFGQNGDNKNAVESPCRTLRGSTKGQPHSDDKMSDKKGTSPERRKRTNSDKEGKNVPKKKVKVEPGAKSKADPTSPIQSTPVRKTRTREVCSDADSSMSDTTSPRTPRGRTTSSNWGSSPGSTPGSHEKKKRRSRSVSFSSPESPDRAQPGRRGRGRGQGQIMKRGKGSSPSGRGTKKTQSSELSKPGRKPMKKDGLKNKDRAGGKKKKKDPLKRKTRTPSKDEAEVMKKLREIKGRYVVRPAPIKAPSQYVQTLSNENHPLNRNMWNKIFLLLDQKDMCKCMRVCKSFYRWCLDQQFWVKIDLNRQIIRQQHLIGVVLRQPQSLDLSYTNISHKQLQWLVARIPQLKSLSLDGNSWSSISALCSSQCPLLETLDINWCTGVKDDCVRDLVSPPCDHRPGVKDISRLNNLKTLRIAGCDITDDVISVMTLRLASLQNLDLSYCVQLTDNAVQTIAKSNQLHLNNLQLNGCNNLTNASLTLLKKCKYLKMIGLEKCRKIKKQKK</sequence>
<dbReference type="Gene3D" id="6.10.280.250">
    <property type="match status" value="1"/>
</dbReference>
<evidence type="ECO:0000259" key="20">
    <source>
        <dbReference type="PROSITE" id="PS51058"/>
    </source>
</evidence>
<feature type="compositionally biased region" description="Low complexity" evidence="18">
    <location>
        <begin position="1119"/>
        <end position="1133"/>
    </location>
</feature>
<dbReference type="SUPFAM" id="SSF52047">
    <property type="entry name" value="RNI-like"/>
    <property type="match status" value="1"/>
</dbReference>
<comment type="catalytic activity">
    <reaction evidence="16">
        <text>N(6),N(6)-dimethyl-L-lysyl(36)-[histone H3] + 2 2-oxoglutarate + 2 O2 = L-lysyl(36)-[histone H3] + 2 formaldehyde + 2 succinate + 2 CO2</text>
        <dbReference type="Rhea" id="RHEA:42032"/>
        <dbReference type="Rhea" id="RHEA-COMP:9785"/>
        <dbReference type="Rhea" id="RHEA-COMP:9787"/>
        <dbReference type="ChEBI" id="CHEBI:15379"/>
        <dbReference type="ChEBI" id="CHEBI:16526"/>
        <dbReference type="ChEBI" id="CHEBI:16810"/>
        <dbReference type="ChEBI" id="CHEBI:16842"/>
        <dbReference type="ChEBI" id="CHEBI:29969"/>
        <dbReference type="ChEBI" id="CHEBI:30031"/>
        <dbReference type="ChEBI" id="CHEBI:61976"/>
        <dbReference type="EC" id="1.14.11.27"/>
    </reaction>
</comment>
<feature type="domain" description="PHD-type" evidence="19">
    <location>
        <begin position="631"/>
        <end position="695"/>
    </location>
</feature>
<dbReference type="SMART" id="SM00558">
    <property type="entry name" value="JmjC"/>
    <property type="match status" value="1"/>
</dbReference>
<feature type="compositionally biased region" description="Basic and acidic residues" evidence="18">
    <location>
        <begin position="1021"/>
        <end position="1030"/>
    </location>
</feature>
<feature type="compositionally biased region" description="Basic and acidic residues" evidence="18">
    <location>
        <begin position="454"/>
        <end position="472"/>
    </location>
</feature>
<dbReference type="PROSITE" id="PS51184">
    <property type="entry name" value="JMJC"/>
    <property type="match status" value="1"/>
</dbReference>
<feature type="region of interest" description="Disordered" evidence="18">
    <location>
        <begin position="381"/>
        <end position="406"/>
    </location>
</feature>
<evidence type="ECO:0000256" key="2">
    <source>
        <dbReference type="ARBA" id="ARBA00004123"/>
    </source>
</evidence>
<dbReference type="GO" id="GO:0003677">
    <property type="term" value="F:DNA binding"/>
    <property type="evidence" value="ECO:0007669"/>
    <property type="project" value="InterPro"/>
</dbReference>
<keyword evidence="10" id="KW-0223">Dioxygenase</keyword>
<evidence type="ECO:0000313" key="23">
    <source>
        <dbReference type="Proteomes" id="UP000749559"/>
    </source>
</evidence>
<feature type="region of interest" description="Disordered" evidence="18">
    <location>
        <begin position="709"/>
        <end position="731"/>
    </location>
</feature>
<evidence type="ECO:0000256" key="12">
    <source>
        <dbReference type="ARBA" id="ARBA00023004"/>
    </source>
</evidence>
<keyword evidence="9" id="KW-0156">Chromatin regulator</keyword>
<dbReference type="PANTHER" id="PTHR23123">
    <property type="entry name" value="PHD/F-BOX CONTAINING PROTEIN"/>
    <property type="match status" value="1"/>
</dbReference>
<accession>A0A8S4Q7P5</accession>
<dbReference type="InterPro" id="IPR006553">
    <property type="entry name" value="Leu-rich_rpt_Cys-con_subtyp"/>
</dbReference>